<name>A0A6B2LUI1_9EUKA</name>
<dbReference type="PROSITE" id="PS51419">
    <property type="entry name" value="RAB"/>
    <property type="match status" value="1"/>
</dbReference>
<dbReference type="InterPro" id="IPR027417">
    <property type="entry name" value="P-loop_NTPase"/>
</dbReference>
<evidence type="ECO:0000313" key="1">
    <source>
        <dbReference type="EMBL" id="NDV40683.1"/>
    </source>
</evidence>
<proteinExistence type="predicted"/>
<organism evidence="1">
    <name type="scientific">Arcella intermedia</name>
    <dbReference type="NCBI Taxonomy" id="1963864"/>
    <lineage>
        <taxon>Eukaryota</taxon>
        <taxon>Amoebozoa</taxon>
        <taxon>Tubulinea</taxon>
        <taxon>Elardia</taxon>
        <taxon>Arcellinida</taxon>
        <taxon>Sphaerothecina</taxon>
        <taxon>Arcellidae</taxon>
        <taxon>Arcella</taxon>
    </lineage>
</organism>
<dbReference type="Gene3D" id="3.40.50.300">
    <property type="entry name" value="P-loop containing nucleotide triphosphate hydrolases"/>
    <property type="match status" value="1"/>
</dbReference>
<protein>
    <submittedName>
        <fullName evidence="1">Uncharacterized protein</fullName>
    </submittedName>
</protein>
<dbReference type="SUPFAM" id="SSF52540">
    <property type="entry name" value="P-loop containing nucleoside triphosphate hydrolases"/>
    <property type="match status" value="1"/>
</dbReference>
<accession>A0A6B2LUI1</accession>
<dbReference type="GO" id="GO:0003924">
    <property type="term" value="F:GTPase activity"/>
    <property type="evidence" value="ECO:0007669"/>
    <property type="project" value="InterPro"/>
</dbReference>
<dbReference type="PROSITE" id="PS51421">
    <property type="entry name" value="RAS"/>
    <property type="match status" value="1"/>
</dbReference>
<dbReference type="Pfam" id="PF00071">
    <property type="entry name" value="Ras"/>
    <property type="match status" value="1"/>
</dbReference>
<dbReference type="AlphaFoldDB" id="A0A6B2LUI1"/>
<dbReference type="EMBL" id="GIBP01011714">
    <property type="protein sequence ID" value="NDV40683.1"/>
    <property type="molecule type" value="Transcribed_RNA"/>
</dbReference>
<dbReference type="GO" id="GO:0005525">
    <property type="term" value="F:GTP binding"/>
    <property type="evidence" value="ECO:0007669"/>
    <property type="project" value="InterPro"/>
</dbReference>
<reference evidence="1" key="1">
    <citation type="journal article" date="2020" name="J. Eukaryot. Microbiol.">
        <title>De novo Sequencing, Assembly and Annotation of the Transcriptome for the Free-Living Testate Amoeba Arcella intermedia.</title>
        <authorList>
            <person name="Ribeiro G.M."/>
            <person name="Porfirio-Sousa A.L."/>
            <person name="Maurer-Alcala X.X."/>
            <person name="Katz L.A."/>
            <person name="Lahr D.J.G."/>
        </authorList>
    </citation>
    <scope>NUCLEOTIDE SEQUENCE</scope>
</reference>
<dbReference type="InterPro" id="IPR001806">
    <property type="entry name" value="Small_GTPase"/>
</dbReference>
<sequence length="94" mass="10229">MHGNIVSFRNSKGMDMPPVFIVGSDGHKEDKRVISTDSGEHLASELGCVFMEASAKVPNNVTELFESCARLVIQQRNSKSPNQPNKIRGGCALL</sequence>